<evidence type="ECO:0000259" key="4">
    <source>
        <dbReference type="Pfam" id="PF13407"/>
    </source>
</evidence>
<dbReference type="InterPro" id="IPR028082">
    <property type="entry name" value="Peripla_BP_I"/>
</dbReference>
<comment type="subcellular location">
    <subcellularLocation>
        <location evidence="1">Cell envelope</location>
    </subcellularLocation>
</comment>
<keyword evidence="2 3" id="KW-0732">Signal</keyword>
<evidence type="ECO:0000256" key="1">
    <source>
        <dbReference type="ARBA" id="ARBA00004196"/>
    </source>
</evidence>
<comment type="caution">
    <text evidence="5">The sequence shown here is derived from an EMBL/GenBank/DDBJ whole genome shotgun (WGS) entry which is preliminary data.</text>
</comment>
<dbReference type="PANTHER" id="PTHR30036:SF1">
    <property type="entry name" value="D-XYLOSE-BINDING PERIPLASMIC PROTEIN"/>
    <property type="match status" value="1"/>
</dbReference>
<feature type="chain" id="PRO_5046298529" description="Periplasmic binding protein domain-containing protein" evidence="3">
    <location>
        <begin position="23"/>
        <end position="340"/>
    </location>
</feature>
<organism evidence="5 6">
    <name type="scientific">Nocardioides bigeumensis</name>
    <dbReference type="NCBI Taxonomy" id="433657"/>
    <lineage>
        <taxon>Bacteria</taxon>
        <taxon>Bacillati</taxon>
        <taxon>Actinomycetota</taxon>
        <taxon>Actinomycetes</taxon>
        <taxon>Propionibacteriales</taxon>
        <taxon>Nocardioidaceae</taxon>
        <taxon>Nocardioides</taxon>
    </lineage>
</organism>
<evidence type="ECO:0000313" key="6">
    <source>
        <dbReference type="Proteomes" id="UP001500575"/>
    </source>
</evidence>
<dbReference type="Gene3D" id="3.40.50.2300">
    <property type="match status" value="2"/>
</dbReference>
<dbReference type="RefSeq" id="WP_344302766.1">
    <property type="nucleotide sequence ID" value="NZ_BAAAQQ010000003.1"/>
</dbReference>
<dbReference type="PROSITE" id="PS51257">
    <property type="entry name" value="PROKAR_LIPOPROTEIN"/>
    <property type="match status" value="1"/>
</dbReference>
<dbReference type="InterPro" id="IPR025997">
    <property type="entry name" value="SBP_2_dom"/>
</dbReference>
<sequence length="340" mass="33973">MLTVRGAVRGTAALVVASAAIAGLGACRQPSDRTVVAVLGLGAQSGSAAFAERVVSRCPDCVIADDYAGSTGADVRAAVADGADVIVARATSAVAGAEVVDAAGSIPVVAVDVLIDDAAWYVGFDRTSAGVAVADAMSRQLGDRGGALLLGGSAVDRDTDVIESGLRDGLTGHGVDVLAELDATTATADEARDWVAEQLEGPGGKQVAAVVAASDAQALGVLEAFEAAGLPRPWPLVAGIGGDLEAVRRVVAGDQTFTVHVPVTQTAQRAADVALSFASADPGADLTDSTELSGVPAYVFEPVVVSVGSVTDTVVRDGTYTTEEICAGDLEEACADLGIR</sequence>
<dbReference type="InterPro" id="IPR050555">
    <property type="entry name" value="Bact_Solute-Bind_Prot2"/>
</dbReference>
<feature type="domain" description="Periplasmic binding protein" evidence="4">
    <location>
        <begin position="75"/>
        <end position="277"/>
    </location>
</feature>
<keyword evidence="6" id="KW-1185">Reference proteome</keyword>
<evidence type="ECO:0000313" key="5">
    <source>
        <dbReference type="EMBL" id="GAA2119389.1"/>
    </source>
</evidence>
<name>A0ABN2XZJ4_9ACTN</name>
<dbReference type="PANTHER" id="PTHR30036">
    <property type="entry name" value="D-XYLOSE-BINDING PERIPLASMIC PROTEIN"/>
    <property type="match status" value="1"/>
</dbReference>
<dbReference type="EMBL" id="BAAAQQ010000003">
    <property type="protein sequence ID" value="GAA2119389.1"/>
    <property type="molecule type" value="Genomic_DNA"/>
</dbReference>
<reference evidence="5 6" key="1">
    <citation type="journal article" date="2019" name="Int. J. Syst. Evol. Microbiol.">
        <title>The Global Catalogue of Microorganisms (GCM) 10K type strain sequencing project: providing services to taxonomists for standard genome sequencing and annotation.</title>
        <authorList>
            <consortium name="The Broad Institute Genomics Platform"/>
            <consortium name="The Broad Institute Genome Sequencing Center for Infectious Disease"/>
            <person name="Wu L."/>
            <person name="Ma J."/>
        </authorList>
    </citation>
    <scope>NUCLEOTIDE SEQUENCE [LARGE SCALE GENOMIC DNA]</scope>
    <source>
        <strain evidence="5 6">JCM 16021</strain>
    </source>
</reference>
<proteinExistence type="predicted"/>
<evidence type="ECO:0000256" key="3">
    <source>
        <dbReference type="SAM" id="SignalP"/>
    </source>
</evidence>
<accession>A0ABN2XZJ4</accession>
<dbReference type="Pfam" id="PF13407">
    <property type="entry name" value="Peripla_BP_4"/>
    <property type="match status" value="1"/>
</dbReference>
<gene>
    <name evidence="5" type="ORF">GCM10009843_12060</name>
</gene>
<dbReference type="Proteomes" id="UP001500575">
    <property type="component" value="Unassembled WGS sequence"/>
</dbReference>
<feature type="signal peptide" evidence="3">
    <location>
        <begin position="1"/>
        <end position="22"/>
    </location>
</feature>
<evidence type="ECO:0000256" key="2">
    <source>
        <dbReference type="ARBA" id="ARBA00022729"/>
    </source>
</evidence>
<protein>
    <recommendedName>
        <fullName evidence="4">Periplasmic binding protein domain-containing protein</fullName>
    </recommendedName>
</protein>
<dbReference type="SUPFAM" id="SSF53822">
    <property type="entry name" value="Periplasmic binding protein-like I"/>
    <property type="match status" value="1"/>
</dbReference>